<keyword evidence="2" id="KW-1185">Reference proteome</keyword>
<accession>A0A392SZ50</accession>
<reference evidence="1 2" key="1">
    <citation type="journal article" date="2018" name="Front. Plant Sci.">
        <title>Red Clover (Trifolium pratense) and Zigzag Clover (T. medium) - A Picture of Genomic Similarities and Differences.</title>
        <authorList>
            <person name="Dluhosova J."/>
            <person name="Istvanek J."/>
            <person name="Nedelnik J."/>
            <person name="Repkova J."/>
        </authorList>
    </citation>
    <scope>NUCLEOTIDE SEQUENCE [LARGE SCALE GENOMIC DNA]</scope>
    <source>
        <strain evidence="2">cv. 10/8</strain>
        <tissue evidence="1">Leaf</tissue>
    </source>
</reference>
<sequence length="36" mass="3634">VASSSCRLAIAAPWSIWDGGTVEETAERVGDGGPGM</sequence>
<dbReference type="Proteomes" id="UP000265520">
    <property type="component" value="Unassembled WGS sequence"/>
</dbReference>
<protein>
    <submittedName>
        <fullName evidence="1">Uncharacterized protein</fullName>
    </submittedName>
</protein>
<evidence type="ECO:0000313" key="2">
    <source>
        <dbReference type="Proteomes" id="UP000265520"/>
    </source>
</evidence>
<dbReference type="AlphaFoldDB" id="A0A392SZ50"/>
<dbReference type="EMBL" id="LXQA010458973">
    <property type="protein sequence ID" value="MCI53166.1"/>
    <property type="molecule type" value="Genomic_DNA"/>
</dbReference>
<proteinExistence type="predicted"/>
<name>A0A392SZ50_9FABA</name>
<evidence type="ECO:0000313" key="1">
    <source>
        <dbReference type="EMBL" id="MCI53166.1"/>
    </source>
</evidence>
<comment type="caution">
    <text evidence="1">The sequence shown here is derived from an EMBL/GenBank/DDBJ whole genome shotgun (WGS) entry which is preliminary data.</text>
</comment>
<organism evidence="1 2">
    <name type="scientific">Trifolium medium</name>
    <dbReference type="NCBI Taxonomy" id="97028"/>
    <lineage>
        <taxon>Eukaryota</taxon>
        <taxon>Viridiplantae</taxon>
        <taxon>Streptophyta</taxon>
        <taxon>Embryophyta</taxon>
        <taxon>Tracheophyta</taxon>
        <taxon>Spermatophyta</taxon>
        <taxon>Magnoliopsida</taxon>
        <taxon>eudicotyledons</taxon>
        <taxon>Gunneridae</taxon>
        <taxon>Pentapetalae</taxon>
        <taxon>rosids</taxon>
        <taxon>fabids</taxon>
        <taxon>Fabales</taxon>
        <taxon>Fabaceae</taxon>
        <taxon>Papilionoideae</taxon>
        <taxon>50 kb inversion clade</taxon>
        <taxon>NPAAA clade</taxon>
        <taxon>Hologalegina</taxon>
        <taxon>IRL clade</taxon>
        <taxon>Trifolieae</taxon>
        <taxon>Trifolium</taxon>
    </lineage>
</organism>
<feature type="non-terminal residue" evidence="1">
    <location>
        <position position="1"/>
    </location>
</feature>